<proteinExistence type="predicted"/>
<dbReference type="PANTHER" id="PTHR33143">
    <property type="entry name" value="F16F4.1 PROTEIN-RELATED"/>
    <property type="match status" value="1"/>
</dbReference>
<feature type="compositionally biased region" description="Low complexity" evidence="1">
    <location>
        <begin position="12"/>
        <end position="27"/>
    </location>
</feature>
<dbReference type="InterPro" id="IPR039607">
    <property type="entry name" value="VQ_8/17/18/20/21/25"/>
</dbReference>
<evidence type="ECO:0000256" key="1">
    <source>
        <dbReference type="SAM" id="MobiDB-lite"/>
    </source>
</evidence>
<feature type="region of interest" description="Disordered" evidence="1">
    <location>
        <begin position="89"/>
        <end position="115"/>
    </location>
</feature>
<feature type="compositionally biased region" description="Polar residues" evidence="1">
    <location>
        <begin position="1"/>
        <end position="11"/>
    </location>
</feature>
<evidence type="ECO:0000313" key="3">
    <source>
        <dbReference type="EMBL" id="KAK9198950.1"/>
    </source>
</evidence>
<dbReference type="InterPro" id="IPR008889">
    <property type="entry name" value="VQ"/>
</dbReference>
<accession>A0AAP0QLF0</accession>
<dbReference type="Pfam" id="PF05678">
    <property type="entry name" value="VQ"/>
    <property type="match status" value="1"/>
</dbReference>
<feature type="domain" description="VQ" evidence="2">
    <location>
        <begin position="65"/>
        <end position="89"/>
    </location>
</feature>
<feature type="region of interest" description="Disordered" evidence="1">
    <location>
        <begin position="1"/>
        <end position="35"/>
    </location>
</feature>
<keyword evidence="4" id="KW-1185">Reference proteome</keyword>
<dbReference type="Proteomes" id="UP001428341">
    <property type="component" value="Unassembled WGS sequence"/>
</dbReference>
<dbReference type="EMBL" id="JBCGBO010000005">
    <property type="protein sequence ID" value="KAK9198950.1"/>
    <property type="molecule type" value="Genomic_DNA"/>
</dbReference>
<reference evidence="3 4" key="1">
    <citation type="submission" date="2024-05" db="EMBL/GenBank/DDBJ databases">
        <title>Haplotype-resolved chromosome-level genome assembly of Huyou (Citrus changshanensis).</title>
        <authorList>
            <person name="Miao C."/>
            <person name="Chen W."/>
            <person name="Wu Y."/>
            <person name="Wang L."/>
            <person name="Zhao S."/>
            <person name="Grierson D."/>
            <person name="Xu C."/>
            <person name="Chen K."/>
        </authorList>
    </citation>
    <scope>NUCLEOTIDE SEQUENCE [LARGE SCALE GENOMIC DNA]</scope>
    <source>
        <strain evidence="3">01-14</strain>
        <tissue evidence="3">Leaf</tissue>
    </source>
</reference>
<comment type="caution">
    <text evidence="3">The sequence shown here is derived from an EMBL/GenBank/DDBJ whole genome shotgun (WGS) entry which is preliminary data.</text>
</comment>
<evidence type="ECO:0000259" key="2">
    <source>
        <dbReference type="Pfam" id="PF05678"/>
    </source>
</evidence>
<organism evidence="3 4">
    <name type="scientific">Citrus x changshan-huyou</name>
    <dbReference type="NCBI Taxonomy" id="2935761"/>
    <lineage>
        <taxon>Eukaryota</taxon>
        <taxon>Viridiplantae</taxon>
        <taxon>Streptophyta</taxon>
        <taxon>Embryophyta</taxon>
        <taxon>Tracheophyta</taxon>
        <taxon>Spermatophyta</taxon>
        <taxon>Magnoliopsida</taxon>
        <taxon>eudicotyledons</taxon>
        <taxon>Gunneridae</taxon>
        <taxon>Pentapetalae</taxon>
        <taxon>rosids</taxon>
        <taxon>malvids</taxon>
        <taxon>Sapindales</taxon>
        <taxon>Rutaceae</taxon>
        <taxon>Aurantioideae</taxon>
        <taxon>Citrus</taxon>
    </lineage>
</organism>
<sequence>MRPTSAAAQQCNNDNNNNQNNNNNNNNSPPLKINKDSHFIKKSSASASASTSLPPSHRHPVIIYTHSPKIIHTHPRDFMVLVQKLTGLSRSSDDNSTEKCNGSSEEENNDSNNNNIKSCKIAGKDDESTSVITTDENCSGGNIGDGQVNSCFVPPPIFEPPNPFFTSNIPVFTPNSADFLCSNHQQFYNYAADSLLFSSNIRGAISSTHPAAAEGMNDFREF</sequence>
<dbReference type="AlphaFoldDB" id="A0AAP0QLF0"/>
<gene>
    <name evidence="3" type="ORF">WN944_014137</name>
</gene>
<name>A0AAP0QLF0_9ROSI</name>
<dbReference type="GO" id="GO:0005634">
    <property type="term" value="C:nucleus"/>
    <property type="evidence" value="ECO:0007669"/>
    <property type="project" value="TreeGrafter"/>
</dbReference>
<evidence type="ECO:0000313" key="4">
    <source>
        <dbReference type="Proteomes" id="UP001428341"/>
    </source>
</evidence>
<dbReference type="PANTHER" id="PTHR33143:SF4">
    <property type="entry name" value="VQ DOMAIN-CONTAINING PROTEIN"/>
    <property type="match status" value="1"/>
</dbReference>
<protein>
    <recommendedName>
        <fullName evidence="2">VQ domain-containing protein</fullName>
    </recommendedName>
</protein>